<dbReference type="EMBL" id="KN750692">
    <property type="protein sequence ID" value="KIH50130.1"/>
    <property type="molecule type" value="Genomic_DNA"/>
</dbReference>
<sequence>ASTARDTFCIAGQSRTGSGQASGPATEKGLIAEKPTIDYVWIGVKTRTSNPSSHTSFSNFDKENPIDGCAVMDHAGVWSIRSCEQLRPFVCQMVVL</sequence>
<dbReference type="SUPFAM" id="SSF56436">
    <property type="entry name" value="C-type lectin-like"/>
    <property type="match status" value="1"/>
</dbReference>
<evidence type="ECO:0000313" key="2">
    <source>
        <dbReference type="Proteomes" id="UP000054047"/>
    </source>
</evidence>
<accession>A0A0C2FNG4</accession>
<dbReference type="Proteomes" id="UP000054047">
    <property type="component" value="Unassembled WGS sequence"/>
</dbReference>
<name>A0A0C2FNG4_9BILA</name>
<dbReference type="Gene3D" id="3.10.100.10">
    <property type="entry name" value="Mannose-Binding Protein A, subunit A"/>
    <property type="match status" value="1"/>
</dbReference>
<organism evidence="1 2">
    <name type="scientific">Ancylostoma duodenale</name>
    <dbReference type="NCBI Taxonomy" id="51022"/>
    <lineage>
        <taxon>Eukaryota</taxon>
        <taxon>Metazoa</taxon>
        <taxon>Ecdysozoa</taxon>
        <taxon>Nematoda</taxon>
        <taxon>Chromadorea</taxon>
        <taxon>Rhabditida</taxon>
        <taxon>Rhabditina</taxon>
        <taxon>Rhabditomorpha</taxon>
        <taxon>Strongyloidea</taxon>
        <taxon>Ancylostomatidae</taxon>
        <taxon>Ancylostomatinae</taxon>
        <taxon>Ancylostoma</taxon>
    </lineage>
</organism>
<dbReference type="OrthoDB" id="5853226at2759"/>
<gene>
    <name evidence="1" type="ORF">ANCDUO_19794</name>
</gene>
<dbReference type="InterPro" id="IPR016186">
    <property type="entry name" value="C-type_lectin-like/link_sf"/>
</dbReference>
<dbReference type="CDD" id="cd00037">
    <property type="entry name" value="CLECT"/>
    <property type="match status" value="1"/>
</dbReference>
<reference evidence="1 2" key="1">
    <citation type="submission" date="2013-12" db="EMBL/GenBank/DDBJ databases">
        <title>Draft genome of the parsitic nematode Ancylostoma duodenale.</title>
        <authorList>
            <person name="Mitreva M."/>
        </authorList>
    </citation>
    <scope>NUCLEOTIDE SEQUENCE [LARGE SCALE GENOMIC DNA]</scope>
    <source>
        <strain evidence="1 2">Zhejiang</strain>
    </source>
</reference>
<keyword evidence="2" id="KW-1185">Reference proteome</keyword>
<evidence type="ECO:0000313" key="1">
    <source>
        <dbReference type="EMBL" id="KIH50130.1"/>
    </source>
</evidence>
<evidence type="ECO:0008006" key="3">
    <source>
        <dbReference type="Google" id="ProtNLM"/>
    </source>
</evidence>
<proteinExistence type="predicted"/>
<dbReference type="InterPro" id="IPR016187">
    <property type="entry name" value="CTDL_fold"/>
</dbReference>
<dbReference type="AlphaFoldDB" id="A0A0C2FNG4"/>
<feature type="non-terminal residue" evidence="1">
    <location>
        <position position="1"/>
    </location>
</feature>
<protein>
    <recommendedName>
        <fullName evidence="3">C-type lectin domain-containing protein</fullName>
    </recommendedName>
</protein>